<dbReference type="Proteomes" id="UP000256343">
    <property type="component" value="Unassembled WGS sequence"/>
</dbReference>
<sequence length="448" mass="47314">MKRILAGVVLAGTAAVSAQAADLAVKAPYMKAPVAAVYDWTGFYIGGNVGIGLGRDLQTHSYPGAGTLNSTYLQPQGAIGGGQIGYNWQFGSMFGPMLIGVEADIQGSGMSDGYTSLNGLATNYNQKLDWFGTVRGRIGLVRGPAFGYFTGGYAVGNVKTTVTEGGLVAFDNSKTRSGWVIGSGVEAALGGNWSGKIEYLYLDLGNQTDFFGNQSLRTEVRESIFRVGLNYRIGGNGMYVAPPPANWAGLYIGGNFGGATARDRSSVTIAGVTDAFNLAPDGFFGGGQIGYNWQAANWVFGVEADFQGSTLKDQRAAVLGPAVFYDAKLPWFGTARGRIGYSLGSTLFYGTAGYAYGNIKTDIVSAIGNYSFKTTKGGWAAGAGIETPFQLFGLLGPNWTSKTEYLYVDLGSTTDAFGATGINTTKVTQHTLRTGINYHFNQPVVAKY</sequence>
<dbReference type="Pfam" id="PF13505">
    <property type="entry name" value="OMP_b-brl"/>
    <property type="match status" value="2"/>
</dbReference>
<evidence type="ECO:0000256" key="6">
    <source>
        <dbReference type="SAM" id="SignalP"/>
    </source>
</evidence>
<feature type="signal peptide" evidence="6">
    <location>
        <begin position="1"/>
        <end position="20"/>
    </location>
</feature>
<feature type="chain" id="PRO_5016376416" evidence="6">
    <location>
        <begin position="21"/>
        <end position="448"/>
    </location>
</feature>
<organism evidence="9 10">
    <name type="scientific">Rhodopseudomonas pentothenatexigens</name>
    <dbReference type="NCBI Taxonomy" id="999699"/>
    <lineage>
        <taxon>Bacteria</taxon>
        <taxon>Pseudomonadati</taxon>
        <taxon>Pseudomonadota</taxon>
        <taxon>Alphaproteobacteria</taxon>
        <taxon>Hyphomicrobiales</taxon>
        <taxon>Nitrobacteraceae</taxon>
        <taxon>Rhodopseudomonas</taxon>
    </lineage>
</organism>
<gene>
    <name evidence="8" type="ORF">BJ125_104242</name>
    <name evidence="9" type="ORF">SAMN05892882_104242</name>
</gene>
<keyword evidence="2 6" id="KW-0732">Signal</keyword>
<dbReference type="Proteomes" id="UP000252631">
    <property type="component" value="Unassembled WGS sequence"/>
</dbReference>
<evidence type="ECO:0000313" key="11">
    <source>
        <dbReference type="Proteomes" id="UP000256343"/>
    </source>
</evidence>
<keyword evidence="4" id="KW-0998">Cell outer membrane</keyword>
<feature type="domain" description="Outer membrane protein beta-barrel" evidence="7">
    <location>
        <begin position="22"/>
        <end position="232"/>
    </location>
</feature>
<evidence type="ECO:0000313" key="9">
    <source>
        <dbReference type="EMBL" id="SSW89941.1"/>
    </source>
</evidence>
<reference evidence="8 11" key="2">
    <citation type="submission" date="2018-07" db="EMBL/GenBank/DDBJ databases">
        <title>Genomic Encyclopedia of Archaeal and Bacterial Type Strains, Phase II (KMG-II): from individual species to whole genera.</title>
        <authorList>
            <person name="Goeker M."/>
        </authorList>
    </citation>
    <scope>NUCLEOTIDE SEQUENCE [LARGE SCALE GENOMIC DNA]</scope>
    <source>
        <strain evidence="8 11">JA575</strain>
    </source>
</reference>
<dbReference type="InterPro" id="IPR051692">
    <property type="entry name" value="OMP-like"/>
</dbReference>
<evidence type="ECO:0000256" key="3">
    <source>
        <dbReference type="ARBA" id="ARBA00023136"/>
    </source>
</evidence>
<dbReference type="InterPro" id="IPR011250">
    <property type="entry name" value="OMP/PagP_B-barrel"/>
</dbReference>
<dbReference type="AlphaFoldDB" id="A0A336JVE3"/>
<name>A0A336JVE3_9BRAD</name>
<evidence type="ECO:0000256" key="4">
    <source>
        <dbReference type="ARBA" id="ARBA00023237"/>
    </source>
</evidence>
<accession>A0A336JVE3</accession>
<evidence type="ECO:0000313" key="10">
    <source>
        <dbReference type="Proteomes" id="UP000252631"/>
    </source>
</evidence>
<evidence type="ECO:0000256" key="5">
    <source>
        <dbReference type="ARBA" id="ARBA00038306"/>
    </source>
</evidence>
<keyword evidence="3" id="KW-0472">Membrane</keyword>
<feature type="domain" description="Outer membrane protein beta-barrel" evidence="7">
    <location>
        <begin position="245"/>
        <end position="440"/>
    </location>
</feature>
<dbReference type="Gene3D" id="2.40.160.20">
    <property type="match status" value="2"/>
</dbReference>
<dbReference type="RefSeq" id="WP_114357048.1">
    <property type="nucleotide sequence ID" value="NZ_QRDT01000004.1"/>
</dbReference>
<proteinExistence type="inferred from homology"/>
<protein>
    <submittedName>
        <fullName evidence="9">Outer membrane immunogenic protein</fullName>
    </submittedName>
</protein>
<evidence type="ECO:0000313" key="8">
    <source>
        <dbReference type="EMBL" id="RED38488.1"/>
    </source>
</evidence>
<evidence type="ECO:0000256" key="1">
    <source>
        <dbReference type="ARBA" id="ARBA00004442"/>
    </source>
</evidence>
<dbReference type="InterPro" id="IPR027385">
    <property type="entry name" value="Beta-barrel_OMP"/>
</dbReference>
<dbReference type="EMBL" id="UFQQ01000004">
    <property type="protein sequence ID" value="SSW89941.1"/>
    <property type="molecule type" value="Genomic_DNA"/>
</dbReference>
<dbReference type="PANTHER" id="PTHR34001">
    <property type="entry name" value="BLL7405 PROTEIN"/>
    <property type="match status" value="1"/>
</dbReference>
<comment type="similarity">
    <text evidence="5">Belongs to the Omp25/RopB family.</text>
</comment>
<reference evidence="9 10" key="1">
    <citation type="submission" date="2017-08" db="EMBL/GenBank/DDBJ databases">
        <authorList>
            <person name="de Groot N.N."/>
        </authorList>
    </citation>
    <scope>NUCLEOTIDE SEQUENCE [LARGE SCALE GENOMIC DNA]</scope>
    <source>
        <strain evidence="9 10">JA575</strain>
    </source>
</reference>
<dbReference type="PANTHER" id="PTHR34001:SF3">
    <property type="entry name" value="BLL7405 PROTEIN"/>
    <property type="match status" value="1"/>
</dbReference>
<evidence type="ECO:0000256" key="2">
    <source>
        <dbReference type="ARBA" id="ARBA00022729"/>
    </source>
</evidence>
<keyword evidence="11" id="KW-1185">Reference proteome</keyword>
<dbReference type="SUPFAM" id="SSF56925">
    <property type="entry name" value="OMPA-like"/>
    <property type="match status" value="2"/>
</dbReference>
<dbReference type="GO" id="GO:0009279">
    <property type="term" value="C:cell outer membrane"/>
    <property type="evidence" value="ECO:0007669"/>
    <property type="project" value="UniProtKB-SubCell"/>
</dbReference>
<dbReference type="OrthoDB" id="9815357at2"/>
<dbReference type="EMBL" id="QRDT01000004">
    <property type="protein sequence ID" value="RED38488.1"/>
    <property type="molecule type" value="Genomic_DNA"/>
</dbReference>
<comment type="subcellular location">
    <subcellularLocation>
        <location evidence="1">Cell outer membrane</location>
    </subcellularLocation>
</comment>
<evidence type="ECO:0000259" key="7">
    <source>
        <dbReference type="Pfam" id="PF13505"/>
    </source>
</evidence>